<keyword evidence="2" id="KW-0677">Repeat</keyword>
<evidence type="ECO:0000256" key="1">
    <source>
        <dbReference type="ARBA" id="ARBA00022614"/>
    </source>
</evidence>
<reference evidence="3" key="1">
    <citation type="journal article" date="2021" name="PeerJ">
        <title>Extensive microbial diversity within the chicken gut microbiome revealed by metagenomics and culture.</title>
        <authorList>
            <person name="Gilroy R."/>
            <person name="Ravi A."/>
            <person name="Getino M."/>
            <person name="Pursley I."/>
            <person name="Horton D.L."/>
            <person name="Alikhan N.F."/>
            <person name="Baker D."/>
            <person name="Gharbi K."/>
            <person name="Hall N."/>
            <person name="Watson M."/>
            <person name="Adriaenssens E.M."/>
            <person name="Foster-Nyarko E."/>
            <person name="Jarju S."/>
            <person name="Secka A."/>
            <person name="Antonio M."/>
            <person name="Oren A."/>
            <person name="Chaudhuri R.R."/>
            <person name="La Ragione R."/>
            <person name="Hildebrand F."/>
            <person name="Pallen M.J."/>
        </authorList>
    </citation>
    <scope>NUCLEOTIDE SEQUENCE</scope>
    <source>
        <strain evidence="3">8470</strain>
    </source>
</reference>
<comment type="caution">
    <text evidence="3">The sequence shown here is derived from an EMBL/GenBank/DDBJ whole genome shotgun (WGS) entry which is preliminary data.</text>
</comment>
<keyword evidence="1" id="KW-0433">Leucine-rich repeat</keyword>
<proteinExistence type="predicted"/>
<dbReference type="SUPFAM" id="SSF52058">
    <property type="entry name" value="L domain-like"/>
    <property type="match status" value="1"/>
</dbReference>
<name>A0A948TLH0_9BACT</name>
<dbReference type="Proteomes" id="UP000784286">
    <property type="component" value="Unassembled WGS sequence"/>
</dbReference>
<dbReference type="PANTHER" id="PTHR45617">
    <property type="entry name" value="LEUCINE RICH REPEAT FAMILY PROTEIN"/>
    <property type="match status" value="1"/>
</dbReference>
<dbReference type="EMBL" id="JAHLFJ010000037">
    <property type="protein sequence ID" value="MBU3855647.1"/>
    <property type="molecule type" value="Genomic_DNA"/>
</dbReference>
<evidence type="ECO:0000313" key="3">
    <source>
        <dbReference type="EMBL" id="MBU3855647.1"/>
    </source>
</evidence>
<evidence type="ECO:0000256" key="2">
    <source>
        <dbReference type="ARBA" id="ARBA00022737"/>
    </source>
</evidence>
<dbReference type="InterPro" id="IPR032675">
    <property type="entry name" value="LRR_dom_sf"/>
</dbReference>
<protein>
    <submittedName>
        <fullName evidence="3">Uncharacterized protein</fullName>
    </submittedName>
</protein>
<dbReference type="Gene3D" id="3.80.10.10">
    <property type="entry name" value="Ribonuclease Inhibitor"/>
    <property type="match status" value="1"/>
</dbReference>
<dbReference type="Pfam" id="PF13855">
    <property type="entry name" value="LRR_8"/>
    <property type="match status" value="1"/>
</dbReference>
<dbReference type="AlphaFoldDB" id="A0A948TLH0"/>
<gene>
    <name evidence="3" type="ORF">H9928_03640</name>
</gene>
<organism evidence="3 4">
    <name type="scientific">Candidatus Phocaeicola excrementipullorum</name>
    <dbReference type="NCBI Taxonomy" id="2838731"/>
    <lineage>
        <taxon>Bacteria</taxon>
        <taxon>Pseudomonadati</taxon>
        <taxon>Bacteroidota</taxon>
        <taxon>Bacteroidia</taxon>
        <taxon>Bacteroidales</taxon>
        <taxon>Bacteroidaceae</taxon>
        <taxon>Phocaeicola</taxon>
    </lineage>
</organism>
<dbReference type="Pfam" id="PF00560">
    <property type="entry name" value="LRR_1"/>
    <property type="match status" value="1"/>
</dbReference>
<evidence type="ECO:0000313" key="4">
    <source>
        <dbReference type="Proteomes" id="UP000784286"/>
    </source>
</evidence>
<reference evidence="3" key="2">
    <citation type="submission" date="2021-04" db="EMBL/GenBank/DDBJ databases">
        <authorList>
            <person name="Gilroy R."/>
        </authorList>
    </citation>
    <scope>NUCLEOTIDE SEQUENCE</scope>
    <source>
        <strain evidence="3">8470</strain>
    </source>
</reference>
<dbReference type="PANTHER" id="PTHR45617:SF169">
    <property type="entry name" value="LRRCT DOMAIN-CONTAINING PROTEIN"/>
    <property type="match status" value="1"/>
</dbReference>
<sequence>LLNIACNTGIKGDQLKEDWTALANDPDTGPKIQILYMGYNNLEEFPGYNDPSNENVLKNMKKLGLLDLTNNKVKHLMPFGTDIKLATLYLQNNQIEEVPAEFCGFTNDVETFNFSNNKITYIPNIFDASSLYIMGSIDFSNNRIGENANDSDKDGIRDVDEADFKGINANELSLANNRIANFPKELFKSNSPITVLNMSGNLLTKIDGDDLRRSEAGKEWCPLETFDLRFNKLTEISGENFNPLIPYLQGIDLSYNCFSKFPTNPLNIDRLMAFAIRHQRDAQGERCLKEWPEGINAAGSCPNLYWFQIGSNDIRLVEEAPTTKIYMLDIADNPNITIDLTNVCSAISAGAYLLYYDKTQDIRGCDILLE</sequence>
<accession>A0A948TLH0</accession>
<feature type="non-terminal residue" evidence="3">
    <location>
        <position position="1"/>
    </location>
</feature>
<dbReference type="InterPro" id="IPR001611">
    <property type="entry name" value="Leu-rich_rpt"/>
</dbReference>